<protein>
    <submittedName>
        <fullName evidence="1">Uncharacterized protein</fullName>
    </submittedName>
</protein>
<sequence>MLPDIYLPSHPSILLPLQRQLNVSNTQAILDILVNRCMGSGNTKNMKYMTRAVNLLRDAASMTEKATRMDKYMKGVDWMWVRSVTHVKHPYENIMDTSADIPSTFDADNRHCPSCKAEIKIEPTDEEIRGLEEDSRLRVLKSFENSIWNQHSRYGILRRTLRHLNTSIENTIDKPGKYLMVEDISHFFIVGKFTEFMNSAPPHTATKLSSYPPHLSVLLTYLILLDALVNDSNCDSFGKWTHSTTDSMKWCVVNHMYTIYASFFH</sequence>
<accession>A0AAV4X3E0</accession>
<proteinExistence type="predicted"/>
<dbReference type="Proteomes" id="UP001054837">
    <property type="component" value="Unassembled WGS sequence"/>
</dbReference>
<name>A0AAV4X3E0_9ARAC</name>
<gene>
    <name evidence="1" type="primary">AVEN_127030_1</name>
    <name evidence="1" type="ORF">CDAR_553151</name>
</gene>
<reference evidence="1 2" key="1">
    <citation type="submission" date="2021-06" db="EMBL/GenBank/DDBJ databases">
        <title>Caerostris darwini draft genome.</title>
        <authorList>
            <person name="Kono N."/>
            <person name="Arakawa K."/>
        </authorList>
    </citation>
    <scope>NUCLEOTIDE SEQUENCE [LARGE SCALE GENOMIC DNA]</scope>
</reference>
<evidence type="ECO:0000313" key="2">
    <source>
        <dbReference type="Proteomes" id="UP001054837"/>
    </source>
</evidence>
<dbReference type="EMBL" id="BPLQ01015475">
    <property type="protein sequence ID" value="GIY88294.1"/>
    <property type="molecule type" value="Genomic_DNA"/>
</dbReference>
<organism evidence="1 2">
    <name type="scientific">Caerostris darwini</name>
    <dbReference type="NCBI Taxonomy" id="1538125"/>
    <lineage>
        <taxon>Eukaryota</taxon>
        <taxon>Metazoa</taxon>
        <taxon>Ecdysozoa</taxon>
        <taxon>Arthropoda</taxon>
        <taxon>Chelicerata</taxon>
        <taxon>Arachnida</taxon>
        <taxon>Araneae</taxon>
        <taxon>Araneomorphae</taxon>
        <taxon>Entelegynae</taxon>
        <taxon>Araneoidea</taxon>
        <taxon>Araneidae</taxon>
        <taxon>Caerostris</taxon>
    </lineage>
</organism>
<dbReference type="AlphaFoldDB" id="A0AAV4X3E0"/>
<keyword evidence="2" id="KW-1185">Reference proteome</keyword>
<evidence type="ECO:0000313" key="1">
    <source>
        <dbReference type="EMBL" id="GIY88294.1"/>
    </source>
</evidence>
<comment type="caution">
    <text evidence="1">The sequence shown here is derived from an EMBL/GenBank/DDBJ whole genome shotgun (WGS) entry which is preliminary data.</text>
</comment>